<gene>
    <name evidence="1" type="ORF">PoB_007354800</name>
</gene>
<comment type="caution">
    <text evidence="1">The sequence shown here is derived from an EMBL/GenBank/DDBJ whole genome shotgun (WGS) entry which is preliminary data.</text>
</comment>
<accession>A0AAV4DRW3</accession>
<evidence type="ECO:0000313" key="2">
    <source>
        <dbReference type="Proteomes" id="UP000735302"/>
    </source>
</evidence>
<name>A0AAV4DRW3_9GAST</name>
<evidence type="ECO:0000313" key="1">
    <source>
        <dbReference type="EMBL" id="GFO47043.1"/>
    </source>
</evidence>
<sequence length="87" mass="9789">MAVLLVITPGHDPQSSTCEPKRAGFNTLGRQRHGLTLESRTRQFLLFYNNARKRARRQIVQATTAMSITQKVGEFNVLEMAKSPEST</sequence>
<dbReference type="EMBL" id="BLXT01008249">
    <property type="protein sequence ID" value="GFO47043.1"/>
    <property type="molecule type" value="Genomic_DNA"/>
</dbReference>
<organism evidence="1 2">
    <name type="scientific">Plakobranchus ocellatus</name>
    <dbReference type="NCBI Taxonomy" id="259542"/>
    <lineage>
        <taxon>Eukaryota</taxon>
        <taxon>Metazoa</taxon>
        <taxon>Spiralia</taxon>
        <taxon>Lophotrochozoa</taxon>
        <taxon>Mollusca</taxon>
        <taxon>Gastropoda</taxon>
        <taxon>Heterobranchia</taxon>
        <taxon>Euthyneura</taxon>
        <taxon>Panpulmonata</taxon>
        <taxon>Sacoglossa</taxon>
        <taxon>Placobranchoidea</taxon>
        <taxon>Plakobranchidae</taxon>
        <taxon>Plakobranchus</taxon>
    </lineage>
</organism>
<reference evidence="1 2" key="1">
    <citation type="journal article" date="2021" name="Elife">
        <title>Chloroplast acquisition without the gene transfer in kleptoplastic sea slugs, Plakobranchus ocellatus.</title>
        <authorList>
            <person name="Maeda T."/>
            <person name="Takahashi S."/>
            <person name="Yoshida T."/>
            <person name="Shimamura S."/>
            <person name="Takaki Y."/>
            <person name="Nagai Y."/>
            <person name="Toyoda A."/>
            <person name="Suzuki Y."/>
            <person name="Arimoto A."/>
            <person name="Ishii H."/>
            <person name="Satoh N."/>
            <person name="Nishiyama T."/>
            <person name="Hasebe M."/>
            <person name="Maruyama T."/>
            <person name="Minagawa J."/>
            <person name="Obokata J."/>
            <person name="Shigenobu S."/>
        </authorList>
    </citation>
    <scope>NUCLEOTIDE SEQUENCE [LARGE SCALE GENOMIC DNA]</scope>
</reference>
<proteinExistence type="predicted"/>
<dbReference type="AlphaFoldDB" id="A0AAV4DRW3"/>
<protein>
    <submittedName>
        <fullName evidence="1">Uncharacterized protein</fullName>
    </submittedName>
</protein>
<keyword evidence="2" id="KW-1185">Reference proteome</keyword>
<dbReference type="Proteomes" id="UP000735302">
    <property type="component" value="Unassembled WGS sequence"/>
</dbReference>